<gene>
    <name evidence="3" type="ORF">SAMN05421512_11079</name>
</gene>
<feature type="domain" description="Glycosyl transferase family 1" evidence="1">
    <location>
        <begin position="198"/>
        <end position="332"/>
    </location>
</feature>
<reference evidence="3 4" key="1">
    <citation type="submission" date="2017-08" db="EMBL/GenBank/DDBJ databases">
        <authorList>
            <person name="de Groot N.N."/>
        </authorList>
    </citation>
    <scope>NUCLEOTIDE SEQUENCE [LARGE SCALE GENOMIC DNA]</scope>
    <source>
        <strain evidence="3 4">USBA 352</strain>
    </source>
</reference>
<name>A0A285TCB7_9HYPH</name>
<dbReference type="Proteomes" id="UP000219331">
    <property type="component" value="Unassembled WGS sequence"/>
</dbReference>
<dbReference type="CDD" id="cd03801">
    <property type="entry name" value="GT4_PimA-like"/>
    <property type="match status" value="1"/>
</dbReference>
<dbReference type="OrthoDB" id="9771846at2"/>
<dbReference type="SUPFAM" id="SSF53756">
    <property type="entry name" value="UDP-Glycosyltransferase/glycogen phosphorylase"/>
    <property type="match status" value="1"/>
</dbReference>
<proteinExistence type="predicted"/>
<sequence length="381" mass="41110">MTRQDSDLHLVHVVRQYRPSIGGLEDFVASLAARQKDRFASVRIVTCDRVFRGGTGETLPARESIDGIEVIRLPWHGSTRYPVTPGIFKAIAGAGLVHVHAIDFFFDALAIASPFHRRPLVATTHGGFFHSGTAGGLKTVWFNTLTRLSATAYRGIACCSQSDYERFAAIAPSKVRLIENGVDLSKLGDAGAKAPVKGIISIGRLSQNKRIDRVLDAFAVLARRDPEWTLDIVGAPFDWSSKDVEAMIAERGLAGRARLHIGLNDTAMRDIAGRASLFASASVYEGFGIALIEAMSAGLVPVVEPNAAFSAFAQRHPGIALTDFSDAEQAAGALAAAHARLSENPQGLREEVMAVAQTYSWESTAERYATFYREALGSSPR</sequence>
<evidence type="ECO:0000259" key="1">
    <source>
        <dbReference type="Pfam" id="PF00534"/>
    </source>
</evidence>
<dbReference type="Pfam" id="PF13439">
    <property type="entry name" value="Glyco_transf_4"/>
    <property type="match status" value="1"/>
</dbReference>
<keyword evidence="3" id="KW-0328">Glycosyltransferase</keyword>
<evidence type="ECO:0000259" key="2">
    <source>
        <dbReference type="Pfam" id="PF13439"/>
    </source>
</evidence>
<dbReference type="GO" id="GO:0016757">
    <property type="term" value="F:glycosyltransferase activity"/>
    <property type="evidence" value="ECO:0007669"/>
    <property type="project" value="UniProtKB-KW"/>
</dbReference>
<dbReference type="Gene3D" id="3.40.50.2000">
    <property type="entry name" value="Glycogen Phosphorylase B"/>
    <property type="match status" value="2"/>
</dbReference>
<dbReference type="InterPro" id="IPR001296">
    <property type="entry name" value="Glyco_trans_1"/>
</dbReference>
<dbReference type="PANTHER" id="PTHR12526:SF638">
    <property type="entry name" value="SPORE COAT PROTEIN SA"/>
    <property type="match status" value="1"/>
</dbReference>
<keyword evidence="3" id="KW-0808">Transferase</keyword>
<dbReference type="STRING" id="538381.GCA_001696535_03976"/>
<dbReference type="PANTHER" id="PTHR12526">
    <property type="entry name" value="GLYCOSYLTRANSFERASE"/>
    <property type="match status" value="1"/>
</dbReference>
<dbReference type="RefSeq" id="WP_097175842.1">
    <property type="nucleotide sequence ID" value="NZ_OBML01000010.1"/>
</dbReference>
<dbReference type="InterPro" id="IPR028098">
    <property type="entry name" value="Glyco_trans_4-like_N"/>
</dbReference>
<dbReference type="EMBL" id="OBML01000010">
    <property type="protein sequence ID" value="SOC19670.1"/>
    <property type="molecule type" value="Genomic_DNA"/>
</dbReference>
<accession>A0A285TCB7</accession>
<evidence type="ECO:0000313" key="3">
    <source>
        <dbReference type="EMBL" id="SOC19670.1"/>
    </source>
</evidence>
<protein>
    <submittedName>
        <fullName evidence="3">Alpha-1,3-mannosyltransferase</fullName>
    </submittedName>
</protein>
<evidence type="ECO:0000313" key="4">
    <source>
        <dbReference type="Proteomes" id="UP000219331"/>
    </source>
</evidence>
<organism evidence="3 4">
    <name type="scientific">Stappia indica</name>
    <dbReference type="NCBI Taxonomy" id="538381"/>
    <lineage>
        <taxon>Bacteria</taxon>
        <taxon>Pseudomonadati</taxon>
        <taxon>Pseudomonadota</taxon>
        <taxon>Alphaproteobacteria</taxon>
        <taxon>Hyphomicrobiales</taxon>
        <taxon>Stappiaceae</taxon>
        <taxon>Stappia</taxon>
    </lineage>
</organism>
<dbReference type="AlphaFoldDB" id="A0A285TCB7"/>
<dbReference type="Pfam" id="PF00534">
    <property type="entry name" value="Glycos_transf_1"/>
    <property type="match status" value="1"/>
</dbReference>
<feature type="domain" description="Glycosyltransferase subfamily 4-like N-terminal" evidence="2">
    <location>
        <begin position="21"/>
        <end position="185"/>
    </location>
</feature>
<keyword evidence="4" id="KW-1185">Reference proteome</keyword>